<dbReference type="AlphaFoldDB" id="A0A7S8F5P1"/>
<name>A0A7S8F5P1_9SPHN</name>
<dbReference type="Proteomes" id="UP000594459">
    <property type="component" value="Chromosome"/>
</dbReference>
<dbReference type="KEGG" id="qso:IRL76_02975"/>
<organism evidence="1 2">
    <name type="scientific">Qipengyuania soli</name>
    <dbReference type="NCBI Taxonomy" id="2782568"/>
    <lineage>
        <taxon>Bacteria</taxon>
        <taxon>Pseudomonadati</taxon>
        <taxon>Pseudomonadota</taxon>
        <taxon>Alphaproteobacteria</taxon>
        <taxon>Sphingomonadales</taxon>
        <taxon>Erythrobacteraceae</taxon>
        <taxon>Qipengyuania</taxon>
    </lineage>
</organism>
<gene>
    <name evidence="1" type="ORF">IRL76_02975</name>
</gene>
<evidence type="ECO:0000313" key="1">
    <source>
        <dbReference type="EMBL" id="QPC99547.1"/>
    </source>
</evidence>
<dbReference type="EMBL" id="CP064654">
    <property type="protein sequence ID" value="QPC99547.1"/>
    <property type="molecule type" value="Genomic_DNA"/>
</dbReference>
<proteinExistence type="predicted"/>
<reference evidence="1 2" key="1">
    <citation type="submission" date="2020-11" db="EMBL/GenBank/DDBJ databases">
        <title>The genome sequence of Erythrobacter sp. 6D36.</title>
        <authorList>
            <person name="Liu Y."/>
        </authorList>
    </citation>
    <scope>NUCLEOTIDE SEQUENCE [LARGE SCALE GENOMIC DNA]</scope>
    <source>
        <strain evidence="1 2">6D36</strain>
    </source>
</reference>
<accession>A0A7S8F5P1</accession>
<protein>
    <submittedName>
        <fullName evidence="1">Uncharacterized protein</fullName>
    </submittedName>
</protein>
<keyword evidence="2" id="KW-1185">Reference proteome</keyword>
<evidence type="ECO:0000313" key="2">
    <source>
        <dbReference type="Proteomes" id="UP000594459"/>
    </source>
</evidence>
<dbReference type="RefSeq" id="WP_200983010.1">
    <property type="nucleotide sequence ID" value="NZ_CP064654.1"/>
</dbReference>
<sequence length="164" mass="18249">MKHYRPRVPQSRSPPIAIPPFHAVPVRIRADGWTPLRQAEFIGHLAAKRSVAAAAREVSMARETAYRLRERPGAEGFAAAWDVALARTGSEAGRVRLLAALMAAREALKPSRKVTVEQLKWRVETGLWQVFLRGGCYAGVRRNPDNSALLALLSRTRRAECATW</sequence>